<feature type="signal peptide" evidence="2">
    <location>
        <begin position="1"/>
        <end position="24"/>
    </location>
</feature>
<dbReference type="Proteomes" id="UP000824927">
    <property type="component" value="Unassembled WGS sequence"/>
</dbReference>
<evidence type="ECO:0000256" key="1">
    <source>
        <dbReference type="SAM" id="MobiDB-lite"/>
    </source>
</evidence>
<reference evidence="3" key="1">
    <citation type="submission" date="2021-06" db="EMBL/GenBank/DDBJ databases">
        <title>50 bacteria genomes isolated from Dapeng, Shenzhen, China.</title>
        <authorList>
            <person name="Zheng W."/>
            <person name="Yu S."/>
            <person name="Huang Y."/>
        </authorList>
    </citation>
    <scope>NUCLEOTIDE SEQUENCE</scope>
    <source>
        <strain evidence="3">DP4N28-2</strain>
    </source>
</reference>
<evidence type="ECO:0000313" key="4">
    <source>
        <dbReference type="Proteomes" id="UP000824927"/>
    </source>
</evidence>
<protein>
    <submittedName>
        <fullName evidence="3">Uncharacterized protein</fullName>
    </submittedName>
</protein>
<organism evidence="3 4">
    <name type="scientific">Qipengyuania aquimaris</name>
    <dbReference type="NCBI Taxonomy" id="255984"/>
    <lineage>
        <taxon>Bacteria</taxon>
        <taxon>Pseudomonadati</taxon>
        <taxon>Pseudomonadota</taxon>
        <taxon>Alphaproteobacteria</taxon>
        <taxon>Sphingomonadales</taxon>
        <taxon>Erythrobacteraceae</taxon>
        <taxon>Qipengyuania</taxon>
    </lineage>
</organism>
<gene>
    <name evidence="3" type="ORF">KUV31_13485</name>
</gene>
<feature type="region of interest" description="Disordered" evidence="1">
    <location>
        <begin position="92"/>
        <end position="114"/>
    </location>
</feature>
<name>A0A9Q3XF51_9SPHN</name>
<evidence type="ECO:0000313" key="3">
    <source>
        <dbReference type="EMBL" id="MBY6219356.1"/>
    </source>
</evidence>
<keyword evidence="2" id="KW-0732">Signal</keyword>
<dbReference type="EMBL" id="JAHVKP010000001">
    <property type="protein sequence ID" value="MBY6219356.1"/>
    <property type="molecule type" value="Genomic_DNA"/>
</dbReference>
<proteinExistence type="predicted"/>
<feature type="chain" id="PRO_5040201476" evidence="2">
    <location>
        <begin position="25"/>
        <end position="114"/>
    </location>
</feature>
<evidence type="ECO:0000256" key="2">
    <source>
        <dbReference type="SAM" id="SignalP"/>
    </source>
</evidence>
<dbReference type="AlphaFoldDB" id="A0A9Q3XF51"/>
<feature type="region of interest" description="Disordered" evidence="1">
    <location>
        <begin position="24"/>
        <end position="48"/>
    </location>
</feature>
<dbReference type="RefSeq" id="WP_222406002.1">
    <property type="nucleotide sequence ID" value="NZ_JAHVKP010000001.1"/>
</dbReference>
<sequence length="114" mass="11907">MTELFAVAALLLVGAVAIPAAAQASESREADLSKPIATQASGASSIAEPLDIISEAETYPQEEGDTAGFERMLQEMCEGDHKAFDTYAFDAPLKPFQPEPEPRLAGAATPAGRA</sequence>
<comment type="caution">
    <text evidence="3">The sequence shown here is derived from an EMBL/GenBank/DDBJ whole genome shotgun (WGS) entry which is preliminary data.</text>
</comment>
<accession>A0A9Q3XF51</accession>